<name>K3WN79_GLOUD</name>
<dbReference type="EMBL" id="GL376604">
    <property type="status" value="NOT_ANNOTATED_CDS"/>
    <property type="molecule type" value="Genomic_DNA"/>
</dbReference>
<feature type="compositionally biased region" description="Basic and acidic residues" evidence="1">
    <location>
        <begin position="1"/>
        <end position="20"/>
    </location>
</feature>
<dbReference type="Proteomes" id="UP000019132">
    <property type="component" value="Unassembled WGS sequence"/>
</dbReference>
<evidence type="ECO:0000313" key="3">
    <source>
        <dbReference type="Proteomes" id="UP000019132"/>
    </source>
</evidence>
<dbReference type="InParanoid" id="K3WN79"/>
<dbReference type="EnsemblProtists" id="PYU1_T006421">
    <property type="protein sequence ID" value="PYU1_T006421"/>
    <property type="gene ID" value="PYU1_G006409"/>
</dbReference>
<feature type="region of interest" description="Disordered" evidence="1">
    <location>
        <begin position="1"/>
        <end position="61"/>
    </location>
</feature>
<dbReference type="eggNOG" id="ENOG502T1AN">
    <property type="taxonomic scope" value="Eukaryota"/>
</dbReference>
<keyword evidence="3" id="KW-1185">Reference proteome</keyword>
<feature type="compositionally biased region" description="Basic and acidic residues" evidence="1">
    <location>
        <begin position="47"/>
        <end position="61"/>
    </location>
</feature>
<evidence type="ECO:0000313" key="2">
    <source>
        <dbReference type="EnsemblProtists" id="PYU1_T006421"/>
    </source>
</evidence>
<proteinExistence type="predicted"/>
<organism evidence="2 3">
    <name type="scientific">Globisporangium ultimum (strain ATCC 200006 / CBS 805.95 / DAOM BR144)</name>
    <name type="common">Pythium ultimum</name>
    <dbReference type="NCBI Taxonomy" id="431595"/>
    <lineage>
        <taxon>Eukaryota</taxon>
        <taxon>Sar</taxon>
        <taxon>Stramenopiles</taxon>
        <taxon>Oomycota</taxon>
        <taxon>Peronosporomycetes</taxon>
        <taxon>Pythiales</taxon>
        <taxon>Pythiaceae</taxon>
        <taxon>Globisporangium</taxon>
    </lineage>
</organism>
<reference evidence="2" key="3">
    <citation type="submission" date="2015-02" db="UniProtKB">
        <authorList>
            <consortium name="EnsemblProtists"/>
        </authorList>
    </citation>
    <scope>IDENTIFICATION</scope>
    <source>
        <strain evidence="2">DAOM BR144</strain>
    </source>
</reference>
<evidence type="ECO:0000256" key="1">
    <source>
        <dbReference type="SAM" id="MobiDB-lite"/>
    </source>
</evidence>
<reference evidence="3" key="2">
    <citation type="submission" date="2010-04" db="EMBL/GenBank/DDBJ databases">
        <authorList>
            <person name="Buell R."/>
            <person name="Hamilton J."/>
            <person name="Hostetler J."/>
        </authorList>
    </citation>
    <scope>NUCLEOTIDE SEQUENCE [LARGE SCALE GENOMIC DNA]</scope>
    <source>
        <strain evidence="3">DAOM:BR144</strain>
    </source>
</reference>
<feature type="compositionally biased region" description="Polar residues" evidence="1">
    <location>
        <begin position="24"/>
        <end position="40"/>
    </location>
</feature>
<protein>
    <submittedName>
        <fullName evidence="2">Uncharacterized protein</fullName>
    </submittedName>
</protein>
<accession>K3WN79</accession>
<sequence>MAAKRESRVIPSDKIDDNVLRPDTGTTQQVGTNRYQQQHRTPPPSKKTNEYPRNPDTDNYK</sequence>
<dbReference type="VEuPathDB" id="FungiDB:PYU1_G006409"/>
<reference evidence="3" key="1">
    <citation type="journal article" date="2010" name="Genome Biol.">
        <title>Genome sequence of the necrotrophic plant pathogen Pythium ultimum reveals original pathogenicity mechanisms and effector repertoire.</title>
        <authorList>
            <person name="Levesque C.A."/>
            <person name="Brouwer H."/>
            <person name="Cano L."/>
            <person name="Hamilton J.P."/>
            <person name="Holt C."/>
            <person name="Huitema E."/>
            <person name="Raffaele S."/>
            <person name="Robideau G.P."/>
            <person name="Thines M."/>
            <person name="Win J."/>
            <person name="Zerillo M.M."/>
            <person name="Beakes G.W."/>
            <person name="Boore J.L."/>
            <person name="Busam D."/>
            <person name="Dumas B."/>
            <person name="Ferriera S."/>
            <person name="Fuerstenberg S.I."/>
            <person name="Gachon C.M."/>
            <person name="Gaulin E."/>
            <person name="Govers F."/>
            <person name="Grenville-Briggs L."/>
            <person name="Horner N."/>
            <person name="Hostetler J."/>
            <person name="Jiang R.H."/>
            <person name="Johnson J."/>
            <person name="Krajaejun T."/>
            <person name="Lin H."/>
            <person name="Meijer H.J."/>
            <person name="Moore B."/>
            <person name="Morris P."/>
            <person name="Phuntmart V."/>
            <person name="Puiu D."/>
            <person name="Shetty J."/>
            <person name="Stajich J.E."/>
            <person name="Tripathy S."/>
            <person name="Wawra S."/>
            <person name="van West P."/>
            <person name="Whitty B.R."/>
            <person name="Coutinho P.M."/>
            <person name="Henrissat B."/>
            <person name="Martin F."/>
            <person name="Thomas P.D."/>
            <person name="Tyler B.M."/>
            <person name="De Vries R.P."/>
            <person name="Kamoun S."/>
            <person name="Yandell M."/>
            <person name="Tisserat N."/>
            <person name="Buell C.R."/>
        </authorList>
    </citation>
    <scope>NUCLEOTIDE SEQUENCE</scope>
    <source>
        <strain evidence="3">DAOM:BR144</strain>
    </source>
</reference>
<dbReference type="HOGENOM" id="CLU_2927693_0_0_1"/>
<dbReference type="AlphaFoldDB" id="K3WN79"/>